<reference evidence="4" key="1">
    <citation type="submission" date="2020-08" db="EMBL/GenBank/DDBJ databases">
        <title>Genome public.</title>
        <authorList>
            <person name="Liu C."/>
            <person name="Sun Q."/>
        </authorList>
    </citation>
    <scope>NUCLEOTIDE SEQUENCE</scope>
    <source>
        <strain evidence="4">NSJ-28</strain>
    </source>
</reference>
<gene>
    <name evidence="4" type="ORF">H8S45_05000</name>
</gene>
<feature type="transmembrane region" description="Helical" evidence="3">
    <location>
        <begin position="57"/>
        <end position="79"/>
    </location>
</feature>
<protein>
    <recommendedName>
        <fullName evidence="2">Biotin transporter</fullName>
    </recommendedName>
</protein>
<keyword evidence="2" id="KW-0813">Transport</keyword>
<feature type="transmembrane region" description="Helical" evidence="3">
    <location>
        <begin position="85"/>
        <end position="102"/>
    </location>
</feature>
<keyword evidence="3" id="KW-0812">Transmembrane</keyword>
<feature type="transmembrane region" description="Helical" evidence="3">
    <location>
        <begin position="31"/>
        <end position="50"/>
    </location>
</feature>
<sequence length="182" mass="19724">MRTAKTKNLILCGLFTSLIVVGAFIRIPIPVVPFTLQLLFTMLAGLLLGGKWGAASVCIYIVLGLMGLPVFAEGGGLAYVLKPSFGYIIGFAIASYVTGRIANKAANPGYKRLLTANFIGLGIVYLFGMVYYYLISNFYLGTPIGLWPLFLYCFILVVPGDIVLCILGAILGKRLIPIMNRM</sequence>
<keyword evidence="2" id="KW-1003">Cell membrane</keyword>
<evidence type="ECO:0000313" key="5">
    <source>
        <dbReference type="Proteomes" id="UP000606499"/>
    </source>
</evidence>
<evidence type="ECO:0000313" key="4">
    <source>
        <dbReference type="EMBL" id="MBC5724818.1"/>
    </source>
</evidence>
<dbReference type="Gene3D" id="1.10.1760.20">
    <property type="match status" value="1"/>
</dbReference>
<dbReference type="Pfam" id="PF02632">
    <property type="entry name" value="BioY"/>
    <property type="match status" value="1"/>
</dbReference>
<comment type="similarity">
    <text evidence="1 2">Belongs to the BioY family.</text>
</comment>
<dbReference type="AlphaFoldDB" id="A0A923LUB3"/>
<comment type="subcellular location">
    <subcellularLocation>
        <location evidence="2">Cell membrane</location>
        <topology evidence="2">Multi-pass membrane protein</topology>
    </subcellularLocation>
</comment>
<dbReference type="PANTHER" id="PTHR34295">
    <property type="entry name" value="BIOTIN TRANSPORTER BIOY"/>
    <property type="match status" value="1"/>
</dbReference>
<dbReference type="GO" id="GO:0005886">
    <property type="term" value="C:plasma membrane"/>
    <property type="evidence" value="ECO:0007669"/>
    <property type="project" value="UniProtKB-SubCell"/>
</dbReference>
<keyword evidence="2 3" id="KW-0472">Membrane</keyword>
<organism evidence="4 5">
    <name type="scientific">Agathobaculum faecis</name>
    <dbReference type="NCBI Taxonomy" id="2763013"/>
    <lineage>
        <taxon>Bacteria</taxon>
        <taxon>Bacillati</taxon>
        <taxon>Bacillota</taxon>
        <taxon>Clostridia</taxon>
        <taxon>Eubacteriales</taxon>
        <taxon>Butyricicoccaceae</taxon>
        <taxon>Agathobaculum</taxon>
    </lineage>
</organism>
<evidence type="ECO:0000256" key="1">
    <source>
        <dbReference type="ARBA" id="ARBA00010692"/>
    </source>
</evidence>
<feature type="transmembrane region" description="Helical" evidence="3">
    <location>
        <begin position="114"/>
        <end position="134"/>
    </location>
</feature>
<dbReference type="PANTHER" id="PTHR34295:SF1">
    <property type="entry name" value="BIOTIN TRANSPORTER BIOY"/>
    <property type="match status" value="1"/>
</dbReference>
<feature type="transmembrane region" description="Helical" evidence="3">
    <location>
        <begin position="9"/>
        <end position="25"/>
    </location>
</feature>
<keyword evidence="3" id="KW-1133">Transmembrane helix</keyword>
<dbReference type="InterPro" id="IPR003784">
    <property type="entry name" value="BioY"/>
</dbReference>
<dbReference type="RefSeq" id="WP_054328428.1">
    <property type="nucleotide sequence ID" value="NZ_JACOPL010000004.1"/>
</dbReference>
<feature type="transmembrane region" description="Helical" evidence="3">
    <location>
        <begin position="146"/>
        <end position="172"/>
    </location>
</feature>
<evidence type="ECO:0000256" key="3">
    <source>
        <dbReference type="SAM" id="Phobius"/>
    </source>
</evidence>
<dbReference type="EMBL" id="JACOPL010000004">
    <property type="protein sequence ID" value="MBC5724818.1"/>
    <property type="molecule type" value="Genomic_DNA"/>
</dbReference>
<comment type="caution">
    <text evidence="4">The sequence shown here is derived from an EMBL/GenBank/DDBJ whole genome shotgun (WGS) entry which is preliminary data.</text>
</comment>
<accession>A0A923LUB3</accession>
<name>A0A923LUB3_9FIRM</name>
<dbReference type="GO" id="GO:0015225">
    <property type="term" value="F:biotin transmembrane transporter activity"/>
    <property type="evidence" value="ECO:0007669"/>
    <property type="project" value="UniProtKB-UniRule"/>
</dbReference>
<proteinExistence type="inferred from homology"/>
<keyword evidence="5" id="KW-1185">Reference proteome</keyword>
<evidence type="ECO:0000256" key="2">
    <source>
        <dbReference type="PIRNR" id="PIRNR016661"/>
    </source>
</evidence>
<dbReference type="PIRSF" id="PIRSF016661">
    <property type="entry name" value="BioY"/>
    <property type="match status" value="1"/>
</dbReference>
<dbReference type="Proteomes" id="UP000606499">
    <property type="component" value="Unassembled WGS sequence"/>
</dbReference>